<evidence type="ECO:0000256" key="1">
    <source>
        <dbReference type="SAM" id="MobiDB-lite"/>
    </source>
</evidence>
<evidence type="ECO:0000313" key="3">
    <source>
        <dbReference type="Proteomes" id="UP000053676"/>
    </source>
</evidence>
<feature type="region of interest" description="Disordered" evidence="1">
    <location>
        <begin position="1"/>
        <end position="22"/>
    </location>
</feature>
<gene>
    <name evidence="2" type="ORF">NECAME_13257</name>
</gene>
<evidence type="ECO:0000313" key="2">
    <source>
        <dbReference type="EMBL" id="ETN74033.1"/>
    </source>
</evidence>
<reference evidence="3" key="1">
    <citation type="journal article" date="2014" name="Nat. Genet.">
        <title>Genome of the human hookworm Necator americanus.</title>
        <authorList>
            <person name="Tang Y.T."/>
            <person name="Gao X."/>
            <person name="Rosa B.A."/>
            <person name="Abubucker S."/>
            <person name="Hallsworth-Pepin K."/>
            <person name="Martin J."/>
            <person name="Tyagi R."/>
            <person name="Heizer E."/>
            <person name="Zhang X."/>
            <person name="Bhonagiri-Palsikar V."/>
            <person name="Minx P."/>
            <person name="Warren W.C."/>
            <person name="Wang Q."/>
            <person name="Zhan B."/>
            <person name="Hotez P.J."/>
            <person name="Sternberg P.W."/>
            <person name="Dougall A."/>
            <person name="Gaze S.T."/>
            <person name="Mulvenna J."/>
            <person name="Sotillo J."/>
            <person name="Ranganathan S."/>
            <person name="Rabelo E.M."/>
            <person name="Wilson R.K."/>
            <person name="Felgner P.L."/>
            <person name="Bethony J."/>
            <person name="Hawdon J.M."/>
            <person name="Gasser R.B."/>
            <person name="Loukas A."/>
            <person name="Mitreva M."/>
        </authorList>
    </citation>
    <scope>NUCLEOTIDE SEQUENCE [LARGE SCALE GENOMIC DNA]</scope>
</reference>
<protein>
    <submittedName>
        <fullName evidence="2">Uncharacterized protein</fullName>
    </submittedName>
</protein>
<dbReference type="KEGG" id="nai:NECAME_13257"/>
<organism evidence="2 3">
    <name type="scientific">Necator americanus</name>
    <name type="common">Human hookworm</name>
    <dbReference type="NCBI Taxonomy" id="51031"/>
    <lineage>
        <taxon>Eukaryota</taxon>
        <taxon>Metazoa</taxon>
        <taxon>Ecdysozoa</taxon>
        <taxon>Nematoda</taxon>
        <taxon>Chromadorea</taxon>
        <taxon>Rhabditida</taxon>
        <taxon>Rhabditina</taxon>
        <taxon>Rhabditomorpha</taxon>
        <taxon>Strongyloidea</taxon>
        <taxon>Ancylostomatidae</taxon>
        <taxon>Bunostominae</taxon>
        <taxon>Necator</taxon>
    </lineage>
</organism>
<proteinExistence type="predicted"/>
<accession>W2SWY8</accession>
<sequence>MPTTKDHNNSLASAESAAARSKSADMRVALLSACGELFTRESIEKCRRKAAIERLVPNMP</sequence>
<dbReference type="AlphaFoldDB" id="W2SWY8"/>
<dbReference type="EMBL" id="KI660393">
    <property type="protein sequence ID" value="ETN74033.1"/>
    <property type="molecule type" value="Genomic_DNA"/>
</dbReference>
<keyword evidence="3" id="KW-1185">Reference proteome</keyword>
<feature type="compositionally biased region" description="Low complexity" evidence="1">
    <location>
        <begin position="10"/>
        <end position="21"/>
    </location>
</feature>
<dbReference type="Proteomes" id="UP000053676">
    <property type="component" value="Unassembled WGS sequence"/>
</dbReference>
<name>W2SWY8_NECAM</name>